<reference evidence="3" key="1">
    <citation type="journal article" date="2019" name="Int. J. Syst. Evol. Microbiol.">
        <title>The Global Catalogue of Microorganisms (GCM) 10K type strain sequencing project: providing services to taxonomists for standard genome sequencing and annotation.</title>
        <authorList>
            <consortium name="The Broad Institute Genomics Platform"/>
            <consortium name="The Broad Institute Genome Sequencing Center for Infectious Disease"/>
            <person name="Wu L."/>
            <person name="Ma J."/>
        </authorList>
    </citation>
    <scope>NUCLEOTIDE SEQUENCE [LARGE SCALE GENOMIC DNA]</scope>
    <source>
        <strain evidence="3">JCM 13006</strain>
    </source>
</reference>
<evidence type="ECO:0000256" key="1">
    <source>
        <dbReference type="SAM" id="Phobius"/>
    </source>
</evidence>
<sequence>MQSRRDQVQAHMFVVSRMAAGMLRAEPDAPDTPNGRTVRGTMTGLALAVLAGLGVAVYGVISPGGNDSWATSGTLVVVEETGARYLYVGGQLHPVLNDASARLVAGERMTVRQVGRNSVADAPRGAPIGIVGAPDGLPQPADLAGGVWLVCGTARPGPSGTPVPRLGLVVDPSTEGRVLTRDQGLLVSVPDGSVHLLWQGQHLRVDTGNQALQALGYGGSTPLPVKPGLLDALPAGPDLAAPPVPGRGEAGPALGGRPTRVGQLFDGPGGAHYLLTRGGLVPLTQTLYGLVLGDLRTQKDAYGGAAPTAAPIGAMDLAGHTAPGAPPGAGLPDRPPALVAPQRGEGVCVDVHAGSGSPTTGVTVLPAERAEAGRAPAVPAGTPAGACATADLIAVRPGHGALVRALSGAGAGSTEYLVTETGVRYPLPSPAVAKLLGYGSAAPVGVPATVLGLLPSGPVLDPAALGDGTSAAPAATASPRAVLPCG</sequence>
<evidence type="ECO:0000313" key="2">
    <source>
        <dbReference type="EMBL" id="GAA4881263.1"/>
    </source>
</evidence>
<dbReference type="Proteomes" id="UP001501752">
    <property type="component" value="Unassembled WGS sequence"/>
</dbReference>
<keyword evidence="1" id="KW-1133">Transmembrane helix</keyword>
<dbReference type="Pfam" id="PF05108">
    <property type="entry name" value="T7SS_ESX1_EccB"/>
    <property type="match status" value="1"/>
</dbReference>
<dbReference type="Gene3D" id="3.30.2390.20">
    <property type="entry name" value="Type VII secretion system EccB, repeat 1 domain"/>
    <property type="match status" value="1"/>
</dbReference>
<accession>A0ABP9EMS8</accession>
<name>A0ABP9EMS8_9ACTN</name>
<keyword evidence="1" id="KW-0812">Transmembrane</keyword>
<feature type="transmembrane region" description="Helical" evidence="1">
    <location>
        <begin position="42"/>
        <end position="61"/>
    </location>
</feature>
<dbReference type="InterPro" id="IPR007795">
    <property type="entry name" value="T7SS_EccB"/>
</dbReference>
<dbReference type="PANTHER" id="PTHR40765">
    <property type="entry name" value="ESX-2 SECRETION SYSTEM ATPASE ECCB2"/>
    <property type="match status" value="1"/>
</dbReference>
<dbReference type="PANTHER" id="PTHR40765:SF2">
    <property type="entry name" value="ESX-2 SECRETION SYSTEM ATPASE ECCB2"/>
    <property type="match status" value="1"/>
</dbReference>
<gene>
    <name evidence="2" type="primary">eccB_2</name>
    <name evidence="2" type="ORF">GCM10023235_71910</name>
</gene>
<keyword evidence="3" id="KW-1185">Reference proteome</keyword>
<protein>
    <submittedName>
        <fullName evidence="2">Type VII secretion protein EccB</fullName>
    </submittedName>
</protein>
<dbReference type="NCBIfam" id="TIGR03919">
    <property type="entry name" value="T7SS_EccB"/>
    <property type="match status" value="1"/>
</dbReference>
<evidence type="ECO:0000313" key="3">
    <source>
        <dbReference type="Proteomes" id="UP001501752"/>
    </source>
</evidence>
<dbReference type="EMBL" id="BAABIS010000001">
    <property type="protein sequence ID" value="GAA4881263.1"/>
    <property type="molecule type" value="Genomic_DNA"/>
</dbReference>
<organism evidence="2 3">
    <name type="scientific">Kitasatospora terrestris</name>
    <dbReference type="NCBI Taxonomy" id="258051"/>
    <lineage>
        <taxon>Bacteria</taxon>
        <taxon>Bacillati</taxon>
        <taxon>Actinomycetota</taxon>
        <taxon>Actinomycetes</taxon>
        <taxon>Kitasatosporales</taxon>
        <taxon>Streptomycetaceae</taxon>
        <taxon>Kitasatospora</taxon>
    </lineage>
</organism>
<keyword evidence="1" id="KW-0472">Membrane</keyword>
<dbReference type="InterPro" id="IPR044857">
    <property type="entry name" value="T7SS_EccB_R1"/>
</dbReference>
<proteinExistence type="predicted"/>
<dbReference type="RefSeq" id="WP_345701102.1">
    <property type="nucleotide sequence ID" value="NZ_BAABIS010000001.1"/>
</dbReference>
<comment type="caution">
    <text evidence="2">The sequence shown here is derived from an EMBL/GenBank/DDBJ whole genome shotgun (WGS) entry which is preliminary data.</text>
</comment>